<protein>
    <submittedName>
        <fullName evidence="2">DNA-binding MarR family transcriptional regulator</fullName>
    </submittedName>
</protein>
<dbReference type="InterPro" id="IPR000835">
    <property type="entry name" value="HTH_MarR-typ"/>
</dbReference>
<dbReference type="GO" id="GO:0003677">
    <property type="term" value="F:DNA binding"/>
    <property type="evidence" value="ECO:0007669"/>
    <property type="project" value="UniProtKB-KW"/>
</dbReference>
<dbReference type="EMBL" id="SMAK01000006">
    <property type="protein sequence ID" value="TCT10026.1"/>
    <property type="molecule type" value="Genomic_DNA"/>
</dbReference>
<dbReference type="Proteomes" id="UP000295678">
    <property type="component" value="Unassembled WGS sequence"/>
</dbReference>
<evidence type="ECO:0000259" key="1">
    <source>
        <dbReference type="PROSITE" id="PS50995"/>
    </source>
</evidence>
<feature type="domain" description="HTH marR-type" evidence="1">
    <location>
        <begin position="31"/>
        <end position="163"/>
    </location>
</feature>
<dbReference type="GO" id="GO:0006950">
    <property type="term" value="P:response to stress"/>
    <property type="evidence" value="ECO:0007669"/>
    <property type="project" value="TreeGrafter"/>
</dbReference>
<comment type="caution">
    <text evidence="2">The sequence shown here is derived from an EMBL/GenBank/DDBJ whole genome shotgun (WGS) entry which is preliminary data.</text>
</comment>
<dbReference type="PANTHER" id="PTHR33164:SF89">
    <property type="entry name" value="MARR FAMILY REGULATORY PROTEIN"/>
    <property type="match status" value="1"/>
</dbReference>
<accession>A0A4R3M9Y7</accession>
<dbReference type="InterPro" id="IPR039422">
    <property type="entry name" value="MarR/SlyA-like"/>
</dbReference>
<dbReference type="Gene3D" id="1.10.10.10">
    <property type="entry name" value="Winged helix-like DNA-binding domain superfamily/Winged helix DNA-binding domain"/>
    <property type="match status" value="1"/>
</dbReference>
<keyword evidence="2" id="KW-0238">DNA-binding</keyword>
<dbReference type="InterPro" id="IPR036390">
    <property type="entry name" value="WH_DNA-bd_sf"/>
</dbReference>
<dbReference type="SMART" id="SM00347">
    <property type="entry name" value="HTH_MARR"/>
    <property type="match status" value="1"/>
</dbReference>
<evidence type="ECO:0000313" key="2">
    <source>
        <dbReference type="EMBL" id="TCT10026.1"/>
    </source>
</evidence>
<gene>
    <name evidence="2" type="ORF">EDC22_106221</name>
</gene>
<name>A0A4R3M9Y7_9HYPH</name>
<evidence type="ECO:0000313" key="3">
    <source>
        <dbReference type="Proteomes" id="UP000295678"/>
    </source>
</evidence>
<dbReference type="AlphaFoldDB" id="A0A4R3M9Y7"/>
<dbReference type="GO" id="GO:0003700">
    <property type="term" value="F:DNA-binding transcription factor activity"/>
    <property type="evidence" value="ECO:0007669"/>
    <property type="project" value="InterPro"/>
</dbReference>
<dbReference type="PROSITE" id="PS50995">
    <property type="entry name" value="HTH_MARR_2"/>
    <property type="match status" value="1"/>
</dbReference>
<dbReference type="SUPFAM" id="SSF46785">
    <property type="entry name" value="Winged helix' DNA-binding domain"/>
    <property type="match status" value="1"/>
</dbReference>
<proteinExistence type="predicted"/>
<dbReference type="InterPro" id="IPR036388">
    <property type="entry name" value="WH-like_DNA-bd_sf"/>
</dbReference>
<sequence>MTTDPSGPTDPAELTIPLVAGAHASCDPSEAQDVLRAIRRIIRAVDIHSKRVARQSGLTLPQLVVLLAIRDLGEVTTRTIAAHASLSQATVTTILDNLEPRGLVVRDRSLRDRRIVHPRLTESGRAVLSSAPPVMREAFTAAFAALTPETRQTIVTSFEMVATLMEAAGQDEVRD</sequence>
<dbReference type="RefSeq" id="WP_245499730.1">
    <property type="nucleotide sequence ID" value="NZ_SMAK01000006.1"/>
</dbReference>
<reference evidence="2 3" key="1">
    <citation type="submission" date="2019-03" db="EMBL/GenBank/DDBJ databases">
        <title>Genomic Encyclopedia of Type Strains, Phase IV (KMG-IV): sequencing the most valuable type-strain genomes for metagenomic binning, comparative biology and taxonomic classification.</title>
        <authorList>
            <person name="Goeker M."/>
        </authorList>
    </citation>
    <scope>NUCLEOTIDE SEQUENCE [LARGE SCALE GENOMIC DNA]</scope>
    <source>
        <strain evidence="2 3">DSM 19345</strain>
    </source>
</reference>
<organism evidence="2 3">
    <name type="scientific">Tepidamorphus gemmatus</name>
    <dbReference type="NCBI Taxonomy" id="747076"/>
    <lineage>
        <taxon>Bacteria</taxon>
        <taxon>Pseudomonadati</taxon>
        <taxon>Pseudomonadota</taxon>
        <taxon>Alphaproteobacteria</taxon>
        <taxon>Hyphomicrobiales</taxon>
        <taxon>Tepidamorphaceae</taxon>
        <taxon>Tepidamorphus</taxon>
    </lineage>
</organism>
<keyword evidence="3" id="KW-1185">Reference proteome</keyword>
<dbReference type="PANTHER" id="PTHR33164">
    <property type="entry name" value="TRANSCRIPTIONAL REGULATOR, MARR FAMILY"/>
    <property type="match status" value="1"/>
</dbReference>
<dbReference type="Pfam" id="PF01047">
    <property type="entry name" value="MarR"/>
    <property type="match status" value="1"/>
</dbReference>